<proteinExistence type="predicted"/>
<name>A0ACB8U7Q8_9APHY</name>
<evidence type="ECO:0000313" key="2">
    <source>
        <dbReference type="Proteomes" id="UP001055072"/>
    </source>
</evidence>
<accession>A0ACB8U7Q8</accession>
<evidence type="ECO:0000313" key="1">
    <source>
        <dbReference type="EMBL" id="KAI0090412.1"/>
    </source>
</evidence>
<dbReference type="EMBL" id="MU274908">
    <property type="protein sequence ID" value="KAI0090412.1"/>
    <property type="molecule type" value="Genomic_DNA"/>
</dbReference>
<dbReference type="Proteomes" id="UP001055072">
    <property type="component" value="Unassembled WGS sequence"/>
</dbReference>
<keyword evidence="2" id="KW-1185">Reference proteome</keyword>
<gene>
    <name evidence="1" type="ORF">BDY19DRAFT_771185</name>
</gene>
<comment type="caution">
    <text evidence="1">The sequence shown here is derived from an EMBL/GenBank/DDBJ whole genome shotgun (WGS) entry which is preliminary data.</text>
</comment>
<sequence>MEAPSARAQASDLERIVNYEWPSSPTAPLPSIMTNISISTEETDEAAVSRLLEPEPEKSTGNIRAPSPTPAAAEPEHKDIAPALRVQESPEPDIPLALQTAASRGVTTTPSVPATPLGESTTGPGESNPSQPSLEERLADIPPMPMFEALRVIVMVRLQQQTQTREERVDPVLMDNLSKVEPVLPSIATPTDLIREVESGERLQACKETLESTKESLEIRFAKRQMDLNEKVERLRTEYLALHQQWTTHCAKLDEVAKNLALQEAAATAGRTTRRSAASMGDAVRSDLEMEQIIASLGNEELTDATHLGARNAAMIPDMIAVVVGEIEYAYDDTNNEVEDPAKYYAPRTGTYDWTEEEVSTFVEKFAQYPKQFGIIADFLPHKTAAQCVTFYYLHKNKHIDFRKVVASRVVKRKRGGRKQKNNALLTDIRQRDAEAAPTRRRKGGGSLPVPEPRKPSTRRAVLQSENTPTATPTPEPESEPRRRRARNTAKVTAPEEEETNNDEDATPKPAKRGKRTRKPRQPSSTPISTPTITEDIPPFANAIFNEHGQLASVNEQQASNAVWTTSDKSMLAELLMRYGENYDRIATFMPGKTATQIFQFYQTRGAELRPSRITPSLSMAPTPPTTQAYRLSEPLIDGGLSREPYRIRTHSGETSASSSAFTASPIPPSMRHSPFDPVYTSPNTPQQSTPILTRGSFDVPPLPHPAQYPGNNNMSHLSIPPIPMPDNRIANPSPFATSSPFPDFTYSHSPIPHLSAVTTLPEESRMNKRGSAGSSMAFDTAPNFVPPPQTWTHAPLGTTDDLVAYLEHRTRLSQQK</sequence>
<protein>
    <submittedName>
        <fullName evidence="1">Uncharacterized protein</fullName>
    </submittedName>
</protein>
<organism evidence="1 2">
    <name type="scientific">Irpex rosettiformis</name>
    <dbReference type="NCBI Taxonomy" id="378272"/>
    <lineage>
        <taxon>Eukaryota</taxon>
        <taxon>Fungi</taxon>
        <taxon>Dikarya</taxon>
        <taxon>Basidiomycota</taxon>
        <taxon>Agaricomycotina</taxon>
        <taxon>Agaricomycetes</taxon>
        <taxon>Polyporales</taxon>
        <taxon>Irpicaceae</taxon>
        <taxon>Irpex</taxon>
    </lineage>
</organism>
<reference evidence="1" key="1">
    <citation type="journal article" date="2021" name="Environ. Microbiol.">
        <title>Gene family expansions and transcriptome signatures uncover fungal adaptations to wood decay.</title>
        <authorList>
            <person name="Hage H."/>
            <person name="Miyauchi S."/>
            <person name="Viragh M."/>
            <person name="Drula E."/>
            <person name="Min B."/>
            <person name="Chaduli D."/>
            <person name="Navarro D."/>
            <person name="Favel A."/>
            <person name="Norest M."/>
            <person name="Lesage-Meessen L."/>
            <person name="Balint B."/>
            <person name="Merenyi Z."/>
            <person name="de Eugenio L."/>
            <person name="Morin E."/>
            <person name="Martinez A.T."/>
            <person name="Baldrian P."/>
            <person name="Stursova M."/>
            <person name="Martinez M.J."/>
            <person name="Novotny C."/>
            <person name="Magnuson J.K."/>
            <person name="Spatafora J.W."/>
            <person name="Maurice S."/>
            <person name="Pangilinan J."/>
            <person name="Andreopoulos W."/>
            <person name="LaButti K."/>
            <person name="Hundley H."/>
            <person name="Na H."/>
            <person name="Kuo A."/>
            <person name="Barry K."/>
            <person name="Lipzen A."/>
            <person name="Henrissat B."/>
            <person name="Riley R."/>
            <person name="Ahrendt S."/>
            <person name="Nagy L.G."/>
            <person name="Grigoriev I.V."/>
            <person name="Martin F."/>
            <person name="Rosso M.N."/>
        </authorList>
    </citation>
    <scope>NUCLEOTIDE SEQUENCE</scope>
    <source>
        <strain evidence="1">CBS 384.51</strain>
    </source>
</reference>